<dbReference type="Gene3D" id="1.10.1200.10">
    <property type="entry name" value="ACP-like"/>
    <property type="match status" value="1"/>
</dbReference>
<dbReference type="EC" id="2.3.1.47" evidence="5"/>
<accession>A0ABW8DCR7</accession>
<dbReference type="SUPFAM" id="SSF53383">
    <property type="entry name" value="PLP-dependent transferases"/>
    <property type="match status" value="1"/>
</dbReference>
<dbReference type="Pfam" id="PF00550">
    <property type="entry name" value="PP-binding"/>
    <property type="match status" value="1"/>
</dbReference>
<evidence type="ECO:0000256" key="5">
    <source>
        <dbReference type="ARBA" id="ARBA00013187"/>
    </source>
</evidence>
<feature type="domain" description="Carrier" evidence="15">
    <location>
        <begin position="6"/>
        <end position="80"/>
    </location>
</feature>
<keyword evidence="6" id="KW-0596">Phosphopantetheine</keyword>
<evidence type="ECO:0000256" key="11">
    <source>
        <dbReference type="ARBA" id="ARBA00032610"/>
    </source>
</evidence>
<comment type="pathway">
    <text evidence="2">Cofactor biosynthesis; biotin biosynthesis.</text>
</comment>
<dbReference type="PROSITE" id="PS50075">
    <property type="entry name" value="CARRIER"/>
    <property type="match status" value="1"/>
</dbReference>
<comment type="similarity">
    <text evidence="3">Belongs to the class-II pyridoxal-phosphate-dependent aminotransferase family. BioF subfamily.</text>
</comment>
<comment type="subunit">
    <text evidence="4">Homodimer.</text>
</comment>
<sequence length="497" mass="54860">MMIESYELPFLVSSLIAKELNLSVEDICPDTNLAEYGLSSIHAIALTGELASKLQVELDYVTLFELQNINNIIKYVADCLSKKSNSSMVVKKDESLFSSVDEQLNLFSNLDLYFGQISGFPNSTITIEQQKYLNFSSYNYLGFAHDRDIMEATIEALKTYGTSASASRLVGGQRTIHSQLEQTIAAFLQVDDALVFNSGHGTNVTTIGHLMKSGDLILLDEFSHNSLVLGAKLSGAILKFFSHNNVDSLYELLSEYSDQYNKVLVVTEGVFSMDGDIAPLDEYVSLKTEFDFYLYVDEAHSLGVLGSCGGGIGEYLSIERSSVDIWMGTLSKAMASCGGYIAGSQQLIKYLKYTCPGFVYSCALSPADTAAALASIEKLQREPNRVQHVRRLSDYLVGELKRCSIDVGLNHGTPIVPIVVGSEERAMHLCSALRKRNIYLHAIVPPVIADEQSRLRVFINYDHSYEDINALVAALKIELDYLAKPKAEVPEDNMLVC</sequence>
<protein>
    <recommendedName>
        <fullName evidence="5">8-amino-7-oxononanoate synthase</fullName>
        <ecNumber evidence="5">2.3.1.47</ecNumber>
    </recommendedName>
    <alternativeName>
        <fullName evidence="11">7-keto-8-amino-pelargonic acid synthase</fullName>
    </alternativeName>
    <alternativeName>
        <fullName evidence="12">8-amino-7-ketopelargonate synthase</fullName>
    </alternativeName>
</protein>
<evidence type="ECO:0000256" key="6">
    <source>
        <dbReference type="ARBA" id="ARBA00022450"/>
    </source>
</evidence>
<evidence type="ECO:0000256" key="4">
    <source>
        <dbReference type="ARBA" id="ARBA00011738"/>
    </source>
</evidence>
<proteinExistence type="inferred from homology"/>
<evidence type="ECO:0000256" key="8">
    <source>
        <dbReference type="ARBA" id="ARBA00022679"/>
    </source>
</evidence>
<evidence type="ECO:0000259" key="15">
    <source>
        <dbReference type="PROSITE" id="PS50075"/>
    </source>
</evidence>
<dbReference type="CDD" id="cd06454">
    <property type="entry name" value="KBL_like"/>
    <property type="match status" value="1"/>
</dbReference>
<evidence type="ECO:0000256" key="14">
    <source>
        <dbReference type="RuleBase" id="RU003693"/>
    </source>
</evidence>
<evidence type="ECO:0000313" key="16">
    <source>
        <dbReference type="EMBL" id="MFJ1269621.1"/>
    </source>
</evidence>
<evidence type="ECO:0000256" key="2">
    <source>
        <dbReference type="ARBA" id="ARBA00004746"/>
    </source>
</evidence>
<dbReference type="InterPro" id="IPR015421">
    <property type="entry name" value="PyrdxlP-dep_Trfase_major"/>
</dbReference>
<evidence type="ECO:0000256" key="7">
    <source>
        <dbReference type="ARBA" id="ARBA00022553"/>
    </source>
</evidence>
<dbReference type="EMBL" id="JBGORX010000007">
    <property type="protein sequence ID" value="MFJ1269621.1"/>
    <property type="molecule type" value="Genomic_DNA"/>
</dbReference>
<dbReference type="InterPro" id="IPR004839">
    <property type="entry name" value="Aminotransferase_I/II_large"/>
</dbReference>
<keyword evidence="16" id="KW-0032">Aminotransferase</keyword>
<evidence type="ECO:0000256" key="12">
    <source>
        <dbReference type="ARBA" id="ARBA00033381"/>
    </source>
</evidence>
<dbReference type="InterPro" id="IPR050087">
    <property type="entry name" value="AON_synthase_class-II"/>
</dbReference>
<dbReference type="SUPFAM" id="SSF47336">
    <property type="entry name" value="ACP-like"/>
    <property type="match status" value="1"/>
</dbReference>
<dbReference type="InterPro" id="IPR015424">
    <property type="entry name" value="PyrdxlP-dep_Trfase"/>
</dbReference>
<keyword evidence="9" id="KW-0093">Biotin biosynthesis</keyword>
<reference evidence="16 17" key="1">
    <citation type="submission" date="2024-08" db="EMBL/GenBank/DDBJ databases">
        <title>Draft Genome Sequence of Legionella lytica strain DSB2004, Isolated From a Fire Sprinkler System.</title>
        <authorList>
            <person name="Everhart A.D."/>
            <person name="Kidane D.T."/>
            <person name="Farone A.L."/>
            <person name="Farone M.B."/>
        </authorList>
    </citation>
    <scope>NUCLEOTIDE SEQUENCE [LARGE SCALE GENOMIC DNA]</scope>
    <source>
        <strain evidence="16 17">DSB2004</strain>
    </source>
</reference>
<comment type="caution">
    <text evidence="16">The sequence shown here is derived from an EMBL/GenBank/DDBJ whole genome shotgun (WGS) entry which is preliminary data.</text>
</comment>
<keyword evidence="7" id="KW-0597">Phosphoprotein</keyword>
<dbReference type="Gene3D" id="3.90.1150.10">
    <property type="entry name" value="Aspartate Aminotransferase, domain 1"/>
    <property type="match status" value="1"/>
</dbReference>
<dbReference type="Pfam" id="PF00155">
    <property type="entry name" value="Aminotran_1_2"/>
    <property type="match status" value="1"/>
</dbReference>
<gene>
    <name evidence="16" type="ORF">ACD661_13725</name>
</gene>
<dbReference type="PROSITE" id="PS00012">
    <property type="entry name" value="PHOSPHOPANTETHEINE"/>
    <property type="match status" value="1"/>
</dbReference>
<organism evidence="16 17">
    <name type="scientific">Legionella lytica</name>
    <dbReference type="NCBI Taxonomy" id="96232"/>
    <lineage>
        <taxon>Bacteria</taxon>
        <taxon>Pseudomonadati</taxon>
        <taxon>Pseudomonadota</taxon>
        <taxon>Gammaproteobacteria</taxon>
        <taxon>Legionellales</taxon>
        <taxon>Legionellaceae</taxon>
        <taxon>Legionella</taxon>
    </lineage>
</organism>
<dbReference type="Gene3D" id="3.40.640.10">
    <property type="entry name" value="Type I PLP-dependent aspartate aminotransferase-like (Major domain)"/>
    <property type="match status" value="1"/>
</dbReference>
<dbReference type="InterPro" id="IPR001917">
    <property type="entry name" value="Aminotrans_II_pyridoxalP_BS"/>
</dbReference>
<keyword evidence="17" id="KW-1185">Reference proteome</keyword>
<name>A0ABW8DCR7_9GAMM</name>
<evidence type="ECO:0000256" key="1">
    <source>
        <dbReference type="ARBA" id="ARBA00001933"/>
    </source>
</evidence>
<comment type="catalytic activity">
    <reaction evidence="13">
        <text>6-carboxyhexanoyl-[ACP] + L-alanine + H(+) = (8S)-8-amino-7-oxononanoate + holo-[ACP] + CO2</text>
        <dbReference type="Rhea" id="RHEA:42288"/>
        <dbReference type="Rhea" id="RHEA-COMP:9685"/>
        <dbReference type="Rhea" id="RHEA-COMP:9955"/>
        <dbReference type="ChEBI" id="CHEBI:15378"/>
        <dbReference type="ChEBI" id="CHEBI:16526"/>
        <dbReference type="ChEBI" id="CHEBI:57972"/>
        <dbReference type="ChEBI" id="CHEBI:64479"/>
        <dbReference type="ChEBI" id="CHEBI:78846"/>
        <dbReference type="ChEBI" id="CHEBI:149468"/>
        <dbReference type="EC" id="2.3.1.47"/>
    </reaction>
</comment>
<evidence type="ECO:0000256" key="3">
    <source>
        <dbReference type="ARBA" id="ARBA00010008"/>
    </source>
</evidence>
<evidence type="ECO:0000256" key="10">
    <source>
        <dbReference type="ARBA" id="ARBA00022898"/>
    </source>
</evidence>
<dbReference type="GO" id="GO:0008483">
    <property type="term" value="F:transaminase activity"/>
    <property type="evidence" value="ECO:0007669"/>
    <property type="project" value="UniProtKB-KW"/>
</dbReference>
<dbReference type="InterPro" id="IPR009081">
    <property type="entry name" value="PP-bd_ACP"/>
</dbReference>
<dbReference type="PANTHER" id="PTHR13693:SF100">
    <property type="entry name" value="8-AMINO-7-OXONONANOATE SYNTHASE"/>
    <property type="match status" value="1"/>
</dbReference>
<evidence type="ECO:0000256" key="9">
    <source>
        <dbReference type="ARBA" id="ARBA00022756"/>
    </source>
</evidence>
<evidence type="ECO:0000313" key="17">
    <source>
        <dbReference type="Proteomes" id="UP001615550"/>
    </source>
</evidence>
<dbReference type="InterPro" id="IPR006162">
    <property type="entry name" value="Ppantetheine_attach_site"/>
</dbReference>
<dbReference type="InterPro" id="IPR015422">
    <property type="entry name" value="PyrdxlP-dep_Trfase_small"/>
</dbReference>
<dbReference type="PANTHER" id="PTHR13693">
    <property type="entry name" value="CLASS II AMINOTRANSFERASE/8-AMINO-7-OXONONANOATE SYNTHASE"/>
    <property type="match status" value="1"/>
</dbReference>
<dbReference type="PROSITE" id="PS00599">
    <property type="entry name" value="AA_TRANSFER_CLASS_2"/>
    <property type="match status" value="1"/>
</dbReference>
<keyword evidence="10 14" id="KW-0663">Pyridoxal phosphate</keyword>
<keyword evidence="8" id="KW-0808">Transferase</keyword>
<comment type="cofactor">
    <cofactor evidence="1 14">
        <name>pyridoxal 5'-phosphate</name>
        <dbReference type="ChEBI" id="CHEBI:597326"/>
    </cofactor>
</comment>
<dbReference type="InterPro" id="IPR036736">
    <property type="entry name" value="ACP-like_sf"/>
</dbReference>
<evidence type="ECO:0000256" key="13">
    <source>
        <dbReference type="ARBA" id="ARBA00047715"/>
    </source>
</evidence>
<dbReference type="Proteomes" id="UP001615550">
    <property type="component" value="Unassembled WGS sequence"/>
</dbReference>
<dbReference type="RefSeq" id="WP_400188434.1">
    <property type="nucleotide sequence ID" value="NZ_JBGORX010000007.1"/>
</dbReference>